<sequence length="228" mass="26322">MLDLALVQRPAINNLISLYQKNNRASQKGKKKKSKSKKGKTGSGQSQVMDAVWEANEKKAREMEIIFNDNWNLFEWIHKLLEKFEQALIDTQGKFYATLTIFIPWYKVLTDDCNQTIKKFTKSVLFGPLPTLCTCGCFGSAFQAHFFEQQRLDKPPEDDNNNADTNSKNQIQFKDEALKILRVVFKEYSLKRPVKQKSKSDATGSDVVSKNKKEKEQFHPLQNYKKTS</sequence>
<dbReference type="Proteomes" id="UP000054564">
    <property type="component" value="Unassembled WGS sequence"/>
</dbReference>
<accession>A0A0L0VHH2</accession>
<reference evidence="3" key="1">
    <citation type="submission" date="2014-03" db="EMBL/GenBank/DDBJ databases">
        <title>The Genome Sequence of Puccinia striiformis f. sp. tritici PST-78.</title>
        <authorList>
            <consortium name="The Broad Institute Genome Sequencing Platform"/>
            <person name="Cuomo C."/>
            <person name="Hulbert S."/>
            <person name="Chen X."/>
            <person name="Walker B."/>
            <person name="Young S.K."/>
            <person name="Zeng Q."/>
            <person name="Gargeya S."/>
            <person name="Fitzgerald M."/>
            <person name="Haas B."/>
            <person name="Abouelleil A."/>
            <person name="Alvarado L."/>
            <person name="Arachchi H.M."/>
            <person name="Berlin A.M."/>
            <person name="Chapman S.B."/>
            <person name="Goldberg J."/>
            <person name="Griggs A."/>
            <person name="Gujja S."/>
            <person name="Hansen M."/>
            <person name="Howarth C."/>
            <person name="Imamovic A."/>
            <person name="Larimer J."/>
            <person name="McCowan C."/>
            <person name="Montmayeur A."/>
            <person name="Murphy C."/>
            <person name="Neiman D."/>
            <person name="Pearson M."/>
            <person name="Priest M."/>
            <person name="Roberts A."/>
            <person name="Saif S."/>
            <person name="Shea T."/>
            <person name="Sisk P."/>
            <person name="Sykes S."/>
            <person name="Wortman J."/>
            <person name="Nusbaum C."/>
            <person name="Birren B."/>
        </authorList>
    </citation>
    <scope>NUCLEOTIDE SEQUENCE [LARGE SCALE GENOMIC DNA]</scope>
    <source>
        <strain evidence="3">race PST-78</strain>
    </source>
</reference>
<keyword evidence="3" id="KW-1185">Reference proteome</keyword>
<protein>
    <submittedName>
        <fullName evidence="2">Uncharacterized protein</fullName>
    </submittedName>
</protein>
<evidence type="ECO:0000313" key="2">
    <source>
        <dbReference type="EMBL" id="KNE98737.1"/>
    </source>
</evidence>
<gene>
    <name evidence="2" type="ORF">PSTG_07924</name>
</gene>
<proteinExistence type="predicted"/>
<feature type="compositionally biased region" description="Basic and acidic residues" evidence="1">
    <location>
        <begin position="209"/>
        <end position="218"/>
    </location>
</feature>
<evidence type="ECO:0000313" key="3">
    <source>
        <dbReference type="Proteomes" id="UP000054564"/>
    </source>
</evidence>
<name>A0A0L0VHH2_9BASI</name>
<organism evidence="2 3">
    <name type="scientific">Puccinia striiformis f. sp. tritici PST-78</name>
    <dbReference type="NCBI Taxonomy" id="1165861"/>
    <lineage>
        <taxon>Eukaryota</taxon>
        <taxon>Fungi</taxon>
        <taxon>Dikarya</taxon>
        <taxon>Basidiomycota</taxon>
        <taxon>Pucciniomycotina</taxon>
        <taxon>Pucciniomycetes</taxon>
        <taxon>Pucciniales</taxon>
        <taxon>Pucciniaceae</taxon>
        <taxon>Puccinia</taxon>
    </lineage>
</organism>
<feature type="region of interest" description="Disordered" evidence="1">
    <location>
        <begin position="192"/>
        <end position="228"/>
    </location>
</feature>
<evidence type="ECO:0000256" key="1">
    <source>
        <dbReference type="SAM" id="MobiDB-lite"/>
    </source>
</evidence>
<dbReference type="EMBL" id="AJIL01000053">
    <property type="protein sequence ID" value="KNE98737.1"/>
    <property type="molecule type" value="Genomic_DNA"/>
</dbReference>
<comment type="caution">
    <text evidence="2">The sequence shown here is derived from an EMBL/GenBank/DDBJ whole genome shotgun (WGS) entry which is preliminary data.</text>
</comment>
<feature type="region of interest" description="Disordered" evidence="1">
    <location>
        <begin position="23"/>
        <end position="47"/>
    </location>
</feature>
<dbReference type="AlphaFoldDB" id="A0A0L0VHH2"/>
<feature type="compositionally biased region" description="Basic residues" evidence="1">
    <location>
        <begin position="27"/>
        <end position="40"/>
    </location>
</feature>